<dbReference type="AlphaFoldDB" id="A0A448WF77"/>
<keyword evidence="1" id="KW-0812">Transmembrane</keyword>
<dbReference type="EMBL" id="CAAALY010008723">
    <property type="protein sequence ID" value="VEL10341.1"/>
    <property type="molecule type" value="Genomic_DNA"/>
</dbReference>
<sequence length="152" mass="17394">MYKLLAHLFCLTSCPPSSHPIGINGCYRHIHFPPTSLVGITPPTLSYFSIRLSDCCMVSISRQTRLRYVFSLPETSLRAQMRWSTLIATQRCCVHMRVWVVDEHAIHGCFNHFVIIRLVVTIFFFYGVMALVYVLPAGLPDPREFAWTKVSS</sequence>
<evidence type="ECO:0000313" key="3">
    <source>
        <dbReference type="Proteomes" id="UP000784294"/>
    </source>
</evidence>
<keyword evidence="1" id="KW-1133">Transmembrane helix</keyword>
<comment type="caution">
    <text evidence="2">The sequence shown here is derived from an EMBL/GenBank/DDBJ whole genome shotgun (WGS) entry which is preliminary data.</text>
</comment>
<evidence type="ECO:0000256" key="1">
    <source>
        <dbReference type="SAM" id="Phobius"/>
    </source>
</evidence>
<name>A0A448WF77_9PLAT</name>
<feature type="transmembrane region" description="Helical" evidence="1">
    <location>
        <begin position="114"/>
        <end position="135"/>
    </location>
</feature>
<keyword evidence="1" id="KW-0472">Membrane</keyword>
<dbReference type="Proteomes" id="UP000784294">
    <property type="component" value="Unassembled WGS sequence"/>
</dbReference>
<protein>
    <submittedName>
        <fullName evidence="2">Uncharacterized protein</fullName>
    </submittedName>
</protein>
<gene>
    <name evidence="2" type="ORF">PXEA_LOCUS3781</name>
</gene>
<proteinExistence type="predicted"/>
<evidence type="ECO:0000313" key="2">
    <source>
        <dbReference type="EMBL" id="VEL10341.1"/>
    </source>
</evidence>
<keyword evidence="3" id="KW-1185">Reference proteome</keyword>
<reference evidence="2" key="1">
    <citation type="submission" date="2018-11" db="EMBL/GenBank/DDBJ databases">
        <authorList>
            <consortium name="Pathogen Informatics"/>
        </authorList>
    </citation>
    <scope>NUCLEOTIDE SEQUENCE</scope>
</reference>
<accession>A0A448WF77</accession>
<organism evidence="2 3">
    <name type="scientific">Protopolystoma xenopodis</name>
    <dbReference type="NCBI Taxonomy" id="117903"/>
    <lineage>
        <taxon>Eukaryota</taxon>
        <taxon>Metazoa</taxon>
        <taxon>Spiralia</taxon>
        <taxon>Lophotrochozoa</taxon>
        <taxon>Platyhelminthes</taxon>
        <taxon>Monogenea</taxon>
        <taxon>Polyopisthocotylea</taxon>
        <taxon>Polystomatidea</taxon>
        <taxon>Polystomatidae</taxon>
        <taxon>Protopolystoma</taxon>
    </lineage>
</organism>